<evidence type="ECO:0008006" key="4">
    <source>
        <dbReference type="Google" id="ProtNLM"/>
    </source>
</evidence>
<gene>
    <name evidence="2" type="ORF">C8D95_102108</name>
</gene>
<dbReference type="Proteomes" id="UP000245390">
    <property type="component" value="Unassembled WGS sequence"/>
</dbReference>
<reference evidence="2 3" key="1">
    <citation type="submission" date="2018-05" db="EMBL/GenBank/DDBJ databases">
        <title>Genomic Encyclopedia of Type Strains, Phase IV (KMG-IV): sequencing the most valuable type-strain genomes for metagenomic binning, comparative biology and taxonomic classification.</title>
        <authorList>
            <person name="Goeker M."/>
        </authorList>
    </citation>
    <scope>NUCLEOTIDE SEQUENCE [LARGE SCALE GENOMIC DNA]</scope>
    <source>
        <strain evidence="2 3">DSM 103371</strain>
    </source>
</reference>
<dbReference type="RefSeq" id="WP_109758075.1">
    <property type="nucleotide sequence ID" value="NZ_CP034588.1"/>
</dbReference>
<keyword evidence="1" id="KW-0732">Signal</keyword>
<proteinExistence type="predicted"/>
<dbReference type="EMBL" id="QGGV01000002">
    <property type="protein sequence ID" value="PWK57465.1"/>
    <property type="molecule type" value="Genomic_DNA"/>
</dbReference>
<feature type="chain" id="PRO_5016386589" description="Lipoprotein" evidence="1">
    <location>
        <begin position="20"/>
        <end position="85"/>
    </location>
</feature>
<dbReference type="PROSITE" id="PS51257">
    <property type="entry name" value="PROKAR_LIPOPROTEIN"/>
    <property type="match status" value="1"/>
</dbReference>
<dbReference type="AlphaFoldDB" id="A0A316GB76"/>
<feature type="signal peptide" evidence="1">
    <location>
        <begin position="1"/>
        <end position="19"/>
    </location>
</feature>
<comment type="caution">
    <text evidence="2">The sequence shown here is derived from an EMBL/GenBank/DDBJ whole genome shotgun (WGS) entry which is preliminary data.</text>
</comment>
<keyword evidence="3" id="KW-1185">Reference proteome</keyword>
<evidence type="ECO:0000313" key="3">
    <source>
        <dbReference type="Proteomes" id="UP000245390"/>
    </source>
</evidence>
<sequence>MRKFLAILALTSLAACATATEKVNSDVSAAGLKRSTATYFSTAPRNVQVGSLRQSMLGTSYKAKVSGRMYDCKYFRTSVTCQHAR</sequence>
<evidence type="ECO:0000313" key="2">
    <source>
        <dbReference type="EMBL" id="PWK57465.1"/>
    </source>
</evidence>
<protein>
    <recommendedName>
        <fullName evidence="4">Lipoprotein</fullName>
    </recommendedName>
</protein>
<evidence type="ECO:0000256" key="1">
    <source>
        <dbReference type="SAM" id="SignalP"/>
    </source>
</evidence>
<organism evidence="2 3">
    <name type="scientific">Silicimonas algicola</name>
    <dbReference type="NCBI Taxonomy" id="1826607"/>
    <lineage>
        <taxon>Bacteria</taxon>
        <taxon>Pseudomonadati</taxon>
        <taxon>Pseudomonadota</taxon>
        <taxon>Alphaproteobacteria</taxon>
        <taxon>Rhodobacterales</taxon>
        <taxon>Paracoccaceae</taxon>
    </lineage>
</organism>
<accession>A0A316GB76</accession>
<name>A0A316GB76_9RHOB</name>
<dbReference type="KEGG" id="salo:EF888_13620"/>